<feature type="domain" description="Methyltransferase type 11" evidence="1">
    <location>
        <begin position="40"/>
        <end position="128"/>
    </location>
</feature>
<keyword evidence="2" id="KW-0808">Transferase</keyword>
<protein>
    <submittedName>
        <fullName evidence="2">Methyltransferase domain-containing protein</fullName>
    </submittedName>
</protein>
<evidence type="ECO:0000313" key="3">
    <source>
        <dbReference type="Proteomes" id="UP000190341"/>
    </source>
</evidence>
<proteinExistence type="predicted"/>
<keyword evidence="3" id="KW-1185">Reference proteome</keyword>
<dbReference type="InterPro" id="IPR013216">
    <property type="entry name" value="Methyltransf_11"/>
</dbReference>
<name>A0A1T5LEC4_9GAMM</name>
<dbReference type="EMBL" id="FUZV01000002">
    <property type="protein sequence ID" value="SKC74341.1"/>
    <property type="molecule type" value="Genomic_DNA"/>
</dbReference>
<dbReference type="PANTHER" id="PTHR43591">
    <property type="entry name" value="METHYLTRANSFERASE"/>
    <property type="match status" value="1"/>
</dbReference>
<dbReference type="AlphaFoldDB" id="A0A1T5LEC4"/>
<dbReference type="InterPro" id="IPR029063">
    <property type="entry name" value="SAM-dependent_MTases_sf"/>
</dbReference>
<dbReference type="Pfam" id="PF08241">
    <property type="entry name" value="Methyltransf_11"/>
    <property type="match status" value="1"/>
</dbReference>
<reference evidence="2 3" key="1">
    <citation type="submission" date="2017-02" db="EMBL/GenBank/DDBJ databases">
        <authorList>
            <person name="Peterson S.W."/>
        </authorList>
    </citation>
    <scope>NUCLEOTIDE SEQUENCE [LARGE SCALE GENOMIC DNA]</scope>
    <source>
        <strain evidence="2 3">P15</strain>
    </source>
</reference>
<dbReference type="Gene3D" id="3.40.50.150">
    <property type="entry name" value="Vaccinia Virus protein VP39"/>
    <property type="match status" value="1"/>
</dbReference>
<accession>A0A1T5LEC4</accession>
<sequence>MAEPDRQAHAILERDSRISKADKIVALLPDLDLASCRRILEIGCGSGVISSRLAEVAPNAEVHAVDVKDNRIEFAGYHFSIVEGTHLPFPDHHFDLVISNHVIEHVGNHEAQLEHLREIARVLLPAGVGYLAVPNKWRLVEPHYRLPLLSWLPQSIADAWVRRTRRGQYYDCVPLSARSAERLFDEGHLLHQDITIPALRATLDIEHPHSPVTPWVRRFVPDGLLKLTMPVIPTLIYRLKRQPA</sequence>
<dbReference type="CDD" id="cd02440">
    <property type="entry name" value="AdoMet_MTases"/>
    <property type="match status" value="1"/>
</dbReference>
<dbReference type="OrthoDB" id="932345at2"/>
<organism evidence="2 3">
    <name type="scientific">Pseudoxanthomonas indica</name>
    <dbReference type="NCBI Taxonomy" id="428993"/>
    <lineage>
        <taxon>Bacteria</taxon>
        <taxon>Pseudomonadati</taxon>
        <taxon>Pseudomonadota</taxon>
        <taxon>Gammaproteobacteria</taxon>
        <taxon>Lysobacterales</taxon>
        <taxon>Lysobacteraceae</taxon>
        <taxon>Pseudoxanthomonas</taxon>
    </lineage>
</organism>
<keyword evidence="2" id="KW-0489">Methyltransferase</keyword>
<evidence type="ECO:0000259" key="1">
    <source>
        <dbReference type="Pfam" id="PF08241"/>
    </source>
</evidence>
<evidence type="ECO:0000313" key="2">
    <source>
        <dbReference type="EMBL" id="SKC74341.1"/>
    </source>
</evidence>
<dbReference type="SUPFAM" id="SSF53335">
    <property type="entry name" value="S-adenosyl-L-methionine-dependent methyltransferases"/>
    <property type="match status" value="1"/>
</dbReference>
<dbReference type="Proteomes" id="UP000190341">
    <property type="component" value="Unassembled WGS sequence"/>
</dbReference>
<dbReference type="RefSeq" id="WP_079724760.1">
    <property type="nucleotide sequence ID" value="NZ_BMCL01000001.1"/>
</dbReference>
<gene>
    <name evidence="2" type="ORF">SAMN06296058_2394</name>
</gene>
<dbReference type="GO" id="GO:0032259">
    <property type="term" value="P:methylation"/>
    <property type="evidence" value="ECO:0007669"/>
    <property type="project" value="UniProtKB-KW"/>
</dbReference>
<dbReference type="STRING" id="428993.SAMN06296058_2394"/>
<dbReference type="GO" id="GO:0008757">
    <property type="term" value="F:S-adenosylmethionine-dependent methyltransferase activity"/>
    <property type="evidence" value="ECO:0007669"/>
    <property type="project" value="InterPro"/>
</dbReference>